<dbReference type="SUPFAM" id="SSF53383">
    <property type="entry name" value="PLP-dependent transferases"/>
    <property type="match status" value="1"/>
</dbReference>
<dbReference type="Gene3D" id="3.90.1150.10">
    <property type="entry name" value="Aspartate Aminotransferase, domain 1"/>
    <property type="match status" value="1"/>
</dbReference>
<dbReference type="GO" id="GO:0030170">
    <property type="term" value="F:pyridoxal phosphate binding"/>
    <property type="evidence" value="ECO:0007669"/>
    <property type="project" value="InterPro"/>
</dbReference>
<dbReference type="InterPro" id="IPR015424">
    <property type="entry name" value="PyrdxlP-dep_Trfase"/>
</dbReference>
<dbReference type="EMBL" id="CAESAO010000023">
    <property type="protein sequence ID" value="CAB4339232.1"/>
    <property type="molecule type" value="Genomic_DNA"/>
</dbReference>
<name>A0A6J5ZDN5_9ZZZZ</name>
<feature type="domain" description="Aminotransferase class I/classII large" evidence="4">
    <location>
        <begin position="32"/>
        <end position="381"/>
    </location>
</feature>
<dbReference type="InterPro" id="IPR050881">
    <property type="entry name" value="LL-DAP_aminotransferase"/>
</dbReference>
<dbReference type="AlphaFoldDB" id="A0A6J5ZDN5"/>
<sequence>MEIHPLVEELGVYPYNELGDARRAREEKGLGVIDFGIGVPREPTPLFIREALTNAVLDEGHSSYPLAGGLPELRQAIADWVQQRYGVGLDPSIEVLPTLGSKEAIYHLASLLIWADGPRDLVAVTTPGYPVAGRSTRLAGGGLLELPLDPQSDWLPNIDAIPDDVWPRLAVIWINSPNNPTGSAAPLEFFEELAERCRRHGVVLASDEAYSEIYLDDNKPASILEVSDPTHILAFNSLSKRSAMAGYRSGFVCGDPLLISAMKAVRPTLGVTPQNFVQRASIAAWGDEGHVAGMRERYARKREIMTPALEQAGLKSVGGPASFFLWCEVAGDGDDQAAAARLLEAGVLVAPGRIFGQAGEGYVRVALVPPIDECEAAAAALRELGQ</sequence>
<evidence type="ECO:0000256" key="1">
    <source>
        <dbReference type="ARBA" id="ARBA00001933"/>
    </source>
</evidence>
<dbReference type="Pfam" id="PF00155">
    <property type="entry name" value="Aminotran_1_2"/>
    <property type="match status" value="1"/>
</dbReference>
<dbReference type="PANTHER" id="PTHR42832">
    <property type="entry name" value="AMINO ACID AMINOTRANSFERASE"/>
    <property type="match status" value="1"/>
</dbReference>
<dbReference type="InterPro" id="IPR004839">
    <property type="entry name" value="Aminotransferase_I/II_large"/>
</dbReference>
<evidence type="ECO:0000256" key="2">
    <source>
        <dbReference type="ARBA" id="ARBA00022576"/>
    </source>
</evidence>
<gene>
    <name evidence="5" type="ORF">UFOPK3522_00440</name>
</gene>
<accession>A0A6J5ZDN5</accession>
<dbReference type="InterPro" id="IPR015422">
    <property type="entry name" value="PyrdxlP-dep_Trfase_small"/>
</dbReference>
<proteinExistence type="predicted"/>
<organism evidence="5">
    <name type="scientific">freshwater metagenome</name>
    <dbReference type="NCBI Taxonomy" id="449393"/>
    <lineage>
        <taxon>unclassified sequences</taxon>
        <taxon>metagenomes</taxon>
        <taxon>ecological metagenomes</taxon>
    </lineage>
</organism>
<evidence type="ECO:0000259" key="4">
    <source>
        <dbReference type="Pfam" id="PF00155"/>
    </source>
</evidence>
<evidence type="ECO:0000313" key="5">
    <source>
        <dbReference type="EMBL" id="CAB4339232.1"/>
    </source>
</evidence>
<comment type="cofactor">
    <cofactor evidence="1">
        <name>pyridoxal 5'-phosphate</name>
        <dbReference type="ChEBI" id="CHEBI:597326"/>
    </cofactor>
</comment>
<evidence type="ECO:0000256" key="3">
    <source>
        <dbReference type="ARBA" id="ARBA00022679"/>
    </source>
</evidence>
<dbReference type="InterPro" id="IPR015421">
    <property type="entry name" value="PyrdxlP-dep_Trfase_major"/>
</dbReference>
<dbReference type="GO" id="GO:0008483">
    <property type="term" value="F:transaminase activity"/>
    <property type="evidence" value="ECO:0007669"/>
    <property type="project" value="UniProtKB-KW"/>
</dbReference>
<dbReference type="CDD" id="cd00609">
    <property type="entry name" value="AAT_like"/>
    <property type="match status" value="1"/>
</dbReference>
<dbReference type="PANTHER" id="PTHR42832:SF3">
    <property type="entry name" value="L-GLUTAMINE--4-(METHYLSULFANYL)-2-OXOBUTANOATE AMINOTRANSFERASE"/>
    <property type="match status" value="1"/>
</dbReference>
<keyword evidence="2" id="KW-0032">Aminotransferase</keyword>
<dbReference type="Gene3D" id="3.40.640.10">
    <property type="entry name" value="Type I PLP-dependent aspartate aminotransferase-like (Major domain)"/>
    <property type="match status" value="1"/>
</dbReference>
<reference evidence="5" key="1">
    <citation type="submission" date="2020-05" db="EMBL/GenBank/DDBJ databases">
        <authorList>
            <person name="Chiriac C."/>
            <person name="Salcher M."/>
            <person name="Ghai R."/>
            <person name="Kavagutti S V."/>
        </authorList>
    </citation>
    <scope>NUCLEOTIDE SEQUENCE</scope>
</reference>
<protein>
    <submittedName>
        <fullName evidence="5">Unannotated protein</fullName>
    </submittedName>
</protein>
<keyword evidence="3" id="KW-0808">Transferase</keyword>